<proteinExistence type="predicted"/>
<dbReference type="EMBL" id="JAUEPS010000060">
    <property type="protein sequence ID" value="KAK0443096.1"/>
    <property type="molecule type" value="Genomic_DNA"/>
</dbReference>
<gene>
    <name evidence="6" type="ORF">EV420DRAFT_1576961</name>
</gene>
<dbReference type="SUPFAM" id="SSF50729">
    <property type="entry name" value="PH domain-like"/>
    <property type="match status" value="1"/>
</dbReference>
<dbReference type="InterPro" id="IPR023362">
    <property type="entry name" value="PH-BEACH_dom"/>
</dbReference>
<dbReference type="Gene3D" id="2.30.29.30">
    <property type="entry name" value="Pleckstrin-homology domain (PH domain)/Phosphotyrosine-binding domain (PTB)"/>
    <property type="match status" value="1"/>
</dbReference>
<name>A0AA39JJW3_ARMTA</name>
<keyword evidence="1 3" id="KW-0853">WD repeat</keyword>
<dbReference type="InterPro" id="IPR019775">
    <property type="entry name" value="WD40_repeat_CS"/>
</dbReference>
<feature type="repeat" description="WD" evidence="3">
    <location>
        <begin position="1764"/>
        <end position="1805"/>
    </location>
</feature>
<dbReference type="PANTHER" id="PTHR13743:SF123">
    <property type="entry name" value="PROTEIN FAN"/>
    <property type="match status" value="1"/>
</dbReference>
<dbReference type="Pfam" id="PF02138">
    <property type="entry name" value="Beach"/>
    <property type="match status" value="1"/>
</dbReference>
<evidence type="ECO:0000259" key="5">
    <source>
        <dbReference type="PROSITE" id="PS51783"/>
    </source>
</evidence>
<comment type="caution">
    <text evidence="6">The sequence shown here is derived from an EMBL/GenBank/DDBJ whole genome shotgun (WGS) entry which is preliminary data.</text>
</comment>
<feature type="domain" description="BEACH-type PH" evidence="5">
    <location>
        <begin position="1228"/>
        <end position="1350"/>
    </location>
</feature>
<evidence type="ECO:0000313" key="6">
    <source>
        <dbReference type="EMBL" id="KAK0443096.1"/>
    </source>
</evidence>
<dbReference type="InterPro" id="IPR011993">
    <property type="entry name" value="PH-like_dom_sf"/>
</dbReference>
<dbReference type="InterPro" id="IPR036372">
    <property type="entry name" value="BEACH_dom_sf"/>
</dbReference>
<dbReference type="SUPFAM" id="SSF81837">
    <property type="entry name" value="BEACH domain"/>
    <property type="match status" value="1"/>
</dbReference>
<keyword evidence="7" id="KW-1185">Reference proteome</keyword>
<dbReference type="Pfam" id="PF23295">
    <property type="entry name" value="Arm_4"/>
    <property type="match status" value="1"/>
</dbReference>
<dbReference type="InterPro" id="IPR013320">
    <property type="entry name" value="ConA-like_dom_sf"/>
</dbReference>
<dbReference type="InterPro" id="IPR056252">
    <property type="entry name" value="Alfy-like_Arm-like"/>
</dbReference>
<dbReference type="InterPro" id="IPR000409">
    <property type="entry name" value="BEACH_dom"/>
</dbReference>
<organism evidence="6 7">
    <name type="scientific">Armillaria tabescens</name>
    <name type="common">Ringless honey mushroom</name>
    <name type="synonym">Agaricus tabescens</name>
    <dbReference type="NCBI Taxonomy" id="1929756"/>
    <lineage>
        <taxon>Eukaryota</taxon>
        <taxon>Fungi</taxon>
        <taxon>Dikarya</taxon>
        <taxon>Basidiomycota</taxon>
        <taxon>Agaricomycotina</taxon>
        <taxon>Agaricomycetes</taxon>
        <taxon>Agaricomycetidae</taxon>
        <taxon>Agaricales</taxon>
        <taxon>Marasmiineae</taxon>
        <taxon>Physalacriaceae</taxon>
        <taxon>Desarmillaria</taxon>
    </lineage>
</organism>
<dbReference type="InterPro" id="IPR050865">
    <property type="entry name" value="BEACH_Domain"/>
</dbReference>
<evidence type="ECO:0000313" key="7">
    <source>
        <dbReference type="Proteomes" id="UP001175211"/>
    </source>
</evidence>
<dbReference type="GeneID" id="85358067"/>
<dbReference type="CDD" id="cd06071">
    <property type="entry name" value="Beach"/>
    <property type="match status" value="1"/>
</dbReference>
<evidence type="ECO:0000259" key="4">
    <source>
        <dbReference type="PROSITE" id="PS50197"/>
    </source>
</evidence>
<dbReference type="Proteomes" id="UP001175211">
    <property type="component" value="Unassembled WGS sequence"/>
</dbReference>
<dbReference type="PROSITE" id="PS50197">
    <property type="entry name" value="BEACH"/>
    <property type="match status" value="1"/>
</dbReference>
<dbReference type="RefSeq" id="XP_060324590.1">
    <property type="nucleotide sequence ID" value="XM_060474519.1"/>
</dbReference>
<dbReference type="SMART" id="SM00320">
    <property type="entry name" value="WD40"/>
    <property type="match status" value="3"/>
</dbReference>
<dbReference type="InterPro" id="IPR015943">
    <property type="entry name" value="WD40/YVTN_repeat-like_dom_sf"/>
</dbReference>
<protein>
    <submittedName>
        <fullName evidence="6">Beach-domain-containing protein</fullName>
    </submittedName>
</protein>
<dbReference type="InterPro" id="IPR036322">
    <property type="entry name" value="WD40_repeat_dom_sf"/>
</dbReference>
<dbReference type="SMART" id="SM01026">
    <property type="entry name" value="Beach"/>
    <property type="match status" value="1"/>
</dbReference>
<dbReference type="PROSITE" id="PS00678">
    <property type="entry name" value="WD_REPEATS_1"/>
    <property type="match status" value="1"/>
</dbReference>
<sequence length="1952" mass="218733">MLRTLLTPLKAHFDFSPPNPGHDREVSPEDFARDVLIELMRNAVENLKTSAGTREKTEILTEIQKIMLQDACTKSVFRELDGFVVLMNVLSTIQSCNDGPVREPDEQVLLEVLESVRMVFMIVSDAINDHPENAEYFKLSVGYDSLALALADLVADCRTVDVTLGFLLSMSLNDFSVSGIFTSLRGTPIEELDQKIKEFESRLGIIRLPGAIRLLWDFRPQLGADDSAMHYAFFKLFDRLCAACHRNQATLSSIGIVRSVMEYYNDARTRGDGERQVVQKLLRRLLDLGAATPEARILFQRTIIPGEQSLDPETLEIVRSAMKSRWPEHFSLESPAEFAMVHDGVRGVPATGFTFTVCYRYGSGLKLFRKLTPHPIFIIRTGSTNIVALGLNPDGKLELHTSGHKSVAILDKSSIHTARWTHLTLVHYPQKASQPSIRLFIDGILVETLTWAYPRPDLSAHSMDYVIGSNDVEAQMSWCIATAYLIARPLGDDLPRLIYHLGPRYQGNFQDPALVKFLTYEASTSLNMFISTAASKVSSAGSLPLVKAVREGLGISSSSIIFSLSTSNIAESGIVRSVTTNGSAIKDVTLKGDITVVKAACLDMSLWKIGGAAVPLHLLRVAKTPHEISRALGILMDGLRNSWQNSEDMERLRGYDILTDILRQSTIVNAVAYKVIALDFEFWSRTRKEVQRVYLEHFITLLQTSRYKTFNIKQRMAKLGLIRRLLFVLQTKWYQHDIIPHLIEVLKTAAQANFSKEETIKPMVSYIAARLNEATFMADSPRSMISRIDYKDTRQKAEQVLELLVSLLLVPTFYNKLITALPVTRICLLLLGDKPQPFVANQVLLIIGISVKMSASFTRKFELVSGWSILKTVLPTCWDPSVNEAAFDILLGRTGTTKIDAEGHNAVICPQMVPAIFAALHTGLGTVGNNCSIFEEDETPNDFSWATESTMEVLVEELIDLHASSATFRQVFRSQQTTQLFVEAYKSFVAQVSAVPSVNQRTSRILEKMSHFGLTLALDGAVAGVQKREILDILQNAETVVNPSAKLQPTISPELVADTRSFRQRIASARLTAHVSERTVTKLIARMLEWRKTIRISEQKRLRKNMLDLREHRRQISRLYEWTNALSSERGLYPKAEPSLWRLDETEGPHRVRNKLEPEISQPGTRIDVDFEHIRDVEVPQSETSSIVQVEVPPWAETYEISSTDVEERQLAEEIAEDKHRRVRHELEPGDVIEAVATVARVSGVDSSPGLLIIGRTHLYMLDGLVENEEGEVIDACDAPKRLLFVPGSILELDGPQRAQRWPHDQVGTYSNKNFLFRDVALEIYFKDSRSLLIVFLDKKRRLDIDQRLSTMINNSSNVPTTPGLLITPLLGNIGARVLAGFRPDELAIAQRKWQTREISNFTYISILNQISGRTPSDATQYPVFPWVLQDYSSPTLDLNDPESYRDLTNPMGALTDARREAAITRYESLESVNEKPFHYGTHFSSSMIVCHFLIRLAPYTNMFKTLQGGDWDLPDRLFSDVARAYDSAARDVRGDVRELIPEFYTCPEFLENSRNIDFGVQQNTGERIHDVKLPPWARQDPLLFVVMNRKALESSYVSEHLASWIDLIWGCKQRDSQALNCFHPLSYEGSIVGIIHNCTSAITSIGQTPRKLFNAPHPQRYGHASHTLPLGTLHGIEEDPHLLLQGSRCFKDLGPAVPVRELIFDMIGEKIIPCPDGVLCIPHRPHEQIEWGASWVGGGELRLLVDNKVVQVIEGSFCNCASFADSDYIVICVATSRSRSLIVSGSQDGSAALWDLNRGTYVRSIWHSTSDQELNPVRLVSINESTGYVATCSKTKLCLHTINARCIAVLDLTLGSTSITSMAFHEREYSYLGILATGGSDGSIVLRTWTADGTPENERAQWEFVTIRSMKIRAVDKGVVRPPAVTALKFLGENLCHGEETGKSFMWSLPD</sequence>
<evidence type="ECO:0000256" key="2">
    <source>
        <dbReference type="ARBA" id="ARBA00022737"/>
    </source>
</evidence>
<evidence type="ECO:0000256" key="3">
    <source>
        <dbReference type="PROSITE-ProRule" id="PRU00221"/>
    </source>
</evidence>
<dbReference type="InterPro" id="IPR001680">
    <property type="entry name" value="WD40_rpt"/>
</dbReference>
<keyword evidence="2" id="KW-0677">Repeat</keyword>
<dbReference type="PROSITE" id="PS50082">
    <property type="entry name" value="WD_REPEATS_2"/>
    <property type="match status" value="1"/>
</dbReference>
<dbReference type="Gene3D" id="1.10.1540.10">
    <property type="entry name" value="BEACH domain"/>
    <property type="match status" value="1"/>
</dbReference>
<dbReference type="SUPFAM" id="SSF50978">
    <property type="entry name" value="WD40 repeat-like"/>
    <property type="match status" value="1"/>
</dbReference>
<accession>A0AA39JJW3</accession>
<reference evidence="6" key="1">
    <citation type="submission" date="2023-06" db="EMBL/GenBank/DDBJ databases">
        <authorList>
            <consortium name="Lawrence Berkeley National Laboratory"/>
            <person name="Ahrendt S."/>
            <person name="Sahu N."/>
            <person name="Indic B."/>
            <person name="Wong-Bajracharya J."/>
            <person name="Merenyi Z."/>
            <person name="Ke H.-M."/>
            <person name="Monk M."/>
            <person name="Kocsube S."/>
            <person name="Drula E."/>
            <person name="Lipzen A."/>
            <person name="Balint B."/>
            <person name="Henrissat B."/>
            <person name="Andreopoulos B."/>
            <person name="Martin F.M."/>
            <person name="Harder C.B."/>
            <person name="Rigling D."/>
            <person name="Ford K.L."/>
            <person name="Foster G.D."/>
            <person name="Pangilinan J."/>
            <person name="Papanicolaou A."/>
            <person name="Barry K."/>
            <person name="LaButti K."/>
            <person name="Viragh M."/>
            <person name="Koriabine M."/>
            <person name="Yan M."/>
            <person name="Riley R."/>
            <person name="Champramary S."/>
            <person name="Plett K.L."/>
            <person name="Tsai I.J."/>
            <person name="Slot J."/>
            <person name="Sipos G."/>
            <person name="Plett J."/>
            <person name="Nagy L.G."/>
            <person name="Grigoriev I.V."/>
        </authorList>
    </citation>
    <scope>NUCLEOTIDE SEQUENCE</scope>
    <source>
        <strain evidence="6">CCBAS 213</strain>
    </source>
</reference>
<dbReference type="SUPFAM" id="SSF49899">
    <property type="entry name" value="Concanavalin A-like lectins/glucanases"/>
    <property type="match status" value="1"/>
</dbReference>
<dbReference type="PANTHER" id="PTHR13743">
    <property type="entry name" value="BEIGE/BEACH-RELATED"/>
    <property type="match status" value="1"/>
</dbReference>
<dbReference type="PROSITE" id="PS51783">
    <property type="entry name" value="PH_BEACH"/>
    <property type="match status" value="1"/>
</dbReference>
<feature type="domain" description="BEACH" evidence="4">
    <location>
        <begin position="1379"/>
        <end position="1661"/>
    </location>
</feature>
<dbReference type="Gene3D" id="2.130.10.10">
    <property type="entry name" value="YVTN repeat-like/Quinoprotein amine dehydrogenase"/>
    <property type="match status" value="1"/>
</dbReference>
<evidence type="ECO:0000256" key="1">
    <source>
        <dbReference type="ARBA" id="ARBA00022574"/>
    </source>
</evidence>